<gene>
    <name evidence="1" type="ORF">PUR29_32755</name>
</gene>
<dbReference type="EMBL" id="JAQYXP010000005">
    <property type="protein sequence ID" value="MEN3238219.1"/>
    <property type="molecule type" value="Genomic_DNA"/>
</dbReference>
<name>A0ABV0A315_9HYPH</name>
<protein>
    <submittedName>
        <fullName evidence="1">Uncharacterized protein</fullName>
    </submittedName>
</protein>
<accession>A0ABV0A315</accession>
<reference evidence="1 2" key="1">
    <citation type="journal article" date="2023" name="PLoS ONE">
        <title>Complete genome assembly of Hawai'i environmental nontuberculous mycobacteria reveals unexpected co-isolation with methylobacteria.</title>
        <authorList>
            <person name="Hendrix J."/>
            <person name="Epperson L.E."/>
            <person name="Tong E.I."/>
            <person name="Chan Y.L."/>
            <person name="Hasan N.A."/>
            <person name="Dawrs S.N."/>
            <person name="Norton G.J."/>
            <person name="Virdi R."/>
            <person name="Crooks J.L."/>
            <person name="Chan E.D."/>
            <person name="Honda J.R."/>
            <person name="Strong M."/>
        </authorList>
    </citation>
    <scope>NUCLEOTIDE SEQUENCE [LARGE SCALE GENOMIC DNA]</scope>
    <source>
        <strain evidence="1 2">NJH_HI04-1</strain>
    </source>
</reference>
<proteinExistence type="predicted"/>
<dbReference type="Proteomes" id="UP001407347">
    <property type="component" value="Unassembled WGS sequence"/>
</dbReference>
<keyword evidence="2" id="KW-1185">Reference proteome</keyword>
<comment type="caution">
    <text evidence="1">The sequence shown here is derived from an EMBL/GenBank/DDBJ whole genome shotgun (WGS) entry which is preliminary data.</text>
</comment>
<organism evidence="1 2">
    <name type="scientific">Methylobacterium ajmalii</name>
    <dbReference type="NCBI Taxonomy" id="2738439"/>
    <lineage>
        <taxon>Bacteria</taxon>
        <taxon>Pseudomonadati</taxon>
        <taxon>Pseudomonadota</taxon>
        <taxon>Alphaproteobacteria</taxon>
        <taxon>Hyphomicrobiales</taxon>
        <taxon>Methylobacteriaceae</taxon>
        <taxon>Methylobacterium</taxon>
    </lineage>
</organism>
<dbReference type="RefSeq" id="WP_346013520.1">
    <property type="nucleotide sequence ID" value="NZ_JAQYXP010000005.1"/>
</dbReference>
<evidence type="ECO:0000313" key="2">
    <source>
        <dbReference type="Proteomes" id="UP001407347"/>
    </source>
</evidence>
<sequence length="44" mass="4878">MTPALSEQIRQYAAEHEDASQAEIGRHFRVNPGCVSEAIHGKRS</sequence>
<evidence type="ECO:0000313" key="1">
    <source>
        <dbReference type="EMBL" id="MEN3238219.1"/>
    </source>
</evidence>